<dbReference type="NCBIfam" id="NF001422">
    <property type="entry name" value="PRK00296.1"/>
    <property type="match status" value="1"/>
</dbReference>
<evidence type="ECO:0000256" key="3">
    <source>
        <dbReference type="HAMAP-Rule" id="MF_00262"/>
    </source>
</evidence>
<dbReference type="GO" id="GO:0051301">
    <property type="term" value="P:cell division"/>
    <property type="evidence" value="ECO:0007669"/>
    <property type="project" value="UniProtKB-KW"/>
</dbReference>
<dbReference type="Pfam" id="PF03776">
    <property type="entry name" value="MinE"/>
    <property type="match status" value="1"/>
</dbReference>
<protein>
    <recommendedName>
        <fullName evidence="3">Cell division topological specificity factor</fullName>
    </recommendedName>
</protein>
<comment type="caution">
    <text evidence="4">The sequence shown here is derived from an EMBL/GenBank/DDBJ whole genome shotgun (WGS) entry which is preliminary data.</text>
</comment>
<evidence type="ECO:0000313" key="5">
    <source>
        <dbReference type="Proteomes" id="UP001056429"/>
    </source>
</evidence>
<comment type="similarity">
    <text evidence="1 3">Belongs to the MinE family.</text>
</comment>
<name>A0A9J6P3U6_9CLOT</name>
<evidence type="ECO:0000313" key="4">
    <source>
        <dbReference type="EMBL" id="MCM1990721.1"/>
    </source>
</evidence>
<organism evidence="4 5">
    <name type="scientific">Oceanirhabdus seepicola</name>
    <dbReference type="NCBI Taxonomy" id="2828781"/>
    <lineage>
        <taxon>Bacteria</taxon>
        <taxon>Bacillati</taxon>
        <taxon>Bacillota</taxon>
        <taxon>Clostridia</taxon>
        <taxon>Eubacteriales</taxon>
        <taxon>Clostridiaceae</taxon>
        <taxon>Oceanirhabdus</taxon>
    </lineage>
</organism>
<dbReference type="HAMAP" id="MF_00262">
    <property type="entry name" value="MinE"/>
    <property type="match status" value="1"/>
</dbReference>
<comment type="function">
    <text evidence="2 3">Prevents the cell division inhibition by proteins MinC and MinD at internal division sites while permitting inhibition at polar sites. This ensures cell division at the proper site by restricting the formation of a division septum at the midpoint of the long axis of the cell.</text>
</comment>
<dbReference type="NCBIfam" id="TIGR01215">
    <property type="entry name" value="minE"/>
    <property type="match status" value="1"/>
</dbReference>
<dbReference type="GO" id="GO:0032955">
    <property type="term" value="P:regulation of division septum assembly"/>
    <property type="evidence" value="ECO:0007669"/>
    <property type="project" value="InterPro"/>
</dbReference>
<dbReference type="RefSeq" id="WP_250859813.1">
    <property type="nucleotide sequence ID" value="NZ_JAGSOJ010000002.1"/>
</dbReference>
<reference evidence="4" key="2">
    <citation type="submission" date="2021-04" db="EMBL/GenBank/DDBJ databases">
        <authorList>
            <person name="Dong X."/>
        </authorList>
    </citation>
    <scope>NUCLEOTIDE SEQUENCE</scope>
    <source>
        <strain evidence="4">ZWT</strain>
    </source>
</reference>
<keyword evidence="3" id="KW-0131">Cell cycle</keyword>
<proteinExistence type="inferred from homology"/>
<keyword evidence="3 4" id="KW-0132">Cell division</keyword>
<evidence type="ECO:0000256" key="1">
    <source>
        <dbReference type="ARBA" id="ARBA00008168"/>
    </source>
</evidence>
<dbReference type="Proteomes" id="UP001056429">
    <property type="component" value="Unassembled WGS sequence"/>
</dbReference>
<dbReference type="InterPro" id="IPR005527">
    <property type="entry name" value="MinE"/>
</dbReference>
<reference evidence="4" key="1">
    <citation type="journal article" date="2021" name="mSystems">
        <title>Bacteria and Archaea Synergistically Convert Glycine Betaine to Biogenic Methane in the Formosa Cold Seep of the South China Sea.</title>
        <authorList>
            <person name="Li L."/>
            <person name="Zhang W."/>
            <person name="Zhang S."/>
            <person name="Song L."/>
            <person name="Sun Q."/>
            <person name="Zhang H."/>
            <person name="Xiang H."/>
            <person name="Dong X."/>
        </authorList>
    </citation>
    <scope>NUCLEOTIDE SEQUENCE</scope>
    <source>
        <strain evidence="4">ZWT</strain>
    </source>
</reference>
<accession>A0A9J6P3U6</accession>
<dbReference type="InterPro" id="IPR036707">
    <property type="entry name" value="MinE_sf"/>
</dbReference>
<gene>
    <name evidence="3 4" type="primary">minE</name>
    <name evidence="4" type="ORF">KDK92_13400</name>
</gene>
<dbReference type="Gene3D" id="3.30.1070.10">
    <property type="entry name" value="Cell division topological specificity factor MinE"/>
    <property type="match status" value="1"/>
</dbReference>
<dbReference type="EMBL" id="JAGSOJ010000002">
    <property type="protein sequence ID" value="MCM1990721.1"/>
    <property type="molecule type" value="Genomic_DNA"/>
</dbReference>
<dbReference type="AlphaFoldDB" id="A0A9J6P3U6"/>
<sequence>MDLLKQLFSSKTSAKDMASDRLKLILIHDRANLSPDLLENIKTDILKCISKYVEIDDGEVDVKMANKDEIPDGSPALIASIPIKRIK</sequence>
<dbReference type="SUPFAM" id="SSF55229">
    <property type="entry name" value="Cell division protein MinE topological specificity domain"/>
    <property type="match status" value="1"/>
</dbReference>
<evidence type="ECO:0000256" key="2">
    <source>
        <dbReference type="ARBA" id="ARBA00025265"/>
    </source>
</evidence>
<keyword evidence="5" id="KW-1185">Reference proteome</keyword>